<dbReference type="InterPro" id="IPR014529">
    <property type="entry name" value="UCP026631"/>
</dbReference>
<organism evidence="3 4">
    <name type="scientific">Croceimicrobium hydrocarbonivorans</name>
    <dbReference type="NCBI Taxonomy" id="2761580"/>
    <lineage>
        <taxon>Bacteria</taxon>
        <taxon>Pseudomonadati</taxon>
        <taxon>Bacteroidota</taxon>
        <taxon>Flavobacteriia</taxon>
        <taxon>Flavobacteriales</taxon>
        <taxon>Owenweeksiaceae</taxon>
        <taxon>Croceimicrobium</taxon>
    </lineage>
</organism>
<feature type="transmembrane region" description="Helical" evidence="1">
    <location>
        <begin position="197"/>
        <end position="214"/>
    </location>
</feature>
<feature type="transmembrane region" description="Helical" evidence="1">
    <location>
        <begin position="393"/>
        <end position="413"/>
    </location>
</feature>
<protein>
    <submittedName>
        <fullName evidence="3">PH domain-containing protein</fullName>
    </submittedName>
</protein>
<evidence type="ECO:0000256" key="1">
    <source>
        <dbReference type="SAM" id="Phobius"/>
    </source>
</evidence>
<proteinExistence type="predicted"/>
<evidence type="ECO:0000313" key="4">
    <source>
        <dbReference type="Proteomes" id="UP000516305"/>
    </source>
</evidence>
<gene>
    <name evidence="3" type="ORF">H4K34_15495</name>
</gene>
<dbReference type="PANTHER" id="PTHR34473:SF2">
    <property type="entry name" value="UPF0699 TRANSMEMBRANE PROTEIN YDBT"/>
    <property type="match status" value="1"/>
</dbReference>
<dbReference type="PIRSF" id="PIRSF026631">
    <property type="entry name" value="UCP026631"/>
    <property type="match status" value="1"/>
</dbReference>
<feature type="transmembrane region" description="Helical" evidence="1">
    <location>
        <begin position="234"/>
        <end position="262"/>
    </location>
</feature>
<dbReference type="PANTHER" id="PTHR34473">
    <property type="entry name" value="UPF0699 TRANSMEMBRANE PROTEIN YDBS"/>
    <property type="match status" value="1"/>
</dbReference>
<feature type="domain" description="YdbS-like PH" evidence="2">
    <location>
        <begin position="264"/>
        <end position="327"/>
    </location>
</feature>
<dbReference type="Proteomes" id="UP000516305">
    <property type="component" value="Chromosome"/>
</dbReference>
<keyword evidence="1" id="KW-0812">Transmembrane</keyword>
<dbReference type="AlphaFoldDB" id="A0A7H0VDG4"/>
<reference evidence="3 4" key="1">
    <citation type="submission" date="2020-08" db="EMBL/GenBank/DDBJ databases">
        <title>Croceimicrobium hydrocarbonivorans gen. nov., sp. nov., a novel marine bacterium isolated from a bacterial consortium that degrades polyethylene terephthalate.</title>
        <authorList>
            <person name="Liu R."/>
        </authorList>
    </citation>
    <scope>NUCLEOTIDE SEQUENCE [LARGE SCALE GENOMIC DNA]</scope>
    <source>
        <strain evidence="3 4">A20-9</strain>
    </source>
</reference>
<keyword evidence="1" id="KW-1133">Transmembrane helix</keyword>
<feature type="domain" description="YdbS-like PH" evidence="2">
    <location>
        <begin position="413"/>
        <end position="489"/>
    </location>
</feature>
<dbReference type="RefSeq" id="WP_210758297.1">
    <property type="nucleotide sequence ID" value="NZ_CP060139.1"/>
</dbReference>
<feature type="transmembrane region" description="Helical" evidence="1">
    <location>
        <begin position="49"/>
        <end position="68"/>
    </location>
</feature>
<keyword evidence="1" id="KW-0472">Membrane</keyword>
<evidence type="ECO:0000259" key="2">
    <source>
        <dbReference type="Pfam" id="PF03703"/>
    </source>
</evidence>
<name>A0A7H0VDG4_9FLAO</name>
<dbReference type="InterPro" id="IPR005182">
    <property type="entry name" value="YdbS-like_PH"/>
</dbReference>
<sequence length="501" mass="58273">MNNLDLHEPKRQASLGVAIIFFQNLRRAINFVLAVVVVNLGRDFSVLGMGYQGWGVIMAIFFLIYSYFQYLKFYFYVSGDNFIIEKGILKQEKITVPFARIQSVNTKQNVLQRILNLVGLKIDTAGSVAQEINIPALSKEYAASLREFLMQRRYELKEEEDTEAVEAEKDLPLEDREPLLRLTISDLLRVGLTQNHLRSGLLLFAIVNGYIWQFEDYLIKPFEPFFKETANALVTKWVILLPMAFLVFMVISILSSLIVSILRYYDFRFYLGKEGLDIESGLLNRNSFNVPYEKIQYFFWESNPLRKILGYRTLKVKQAGTQGVNDRKLIGIPGLRARALLKVIQTHYPNRKGSKYSYYSPHRILFIQRSLFFGLVPALILAAIFYFEQVGLIFYAPLPFFVLLVAFLSYQYWRSISLRVNADYLEIRRGYVFPKRILIPNYKLQNLGLNQSLIQKYRGISSFQFHTAAGTLRMSHLPTEASRELYDYLAYCIESNKDKWM</sequence>
<feature type="transmembrane region" description="Helical" evidence="1">
    <location>
        <begin position="364"/>
        <end position="387"/>
    </location>
</feature>
<dbReference type="Pfam" id="PF03703">
    <property type="entry name" value="bPH_2"/>
    <property type="match status" value="3"/>
</dbReference>
<keyword evidence="4" id="KW-1185">Reference proteome</keyword>
<accession>A0A7H0VDG4</accession>
<evidence type="ECO:0000313" key="3">
    <source>
        <dbReference type="EMBL" id="QNR23762.1"/>
    </source>
</evidence>
<dbReference type="EMBL" id="CP060139">
    <property type="protein sequence ID" value="QNR23762.1"/>
    <property type="molecule type" value="Genomic_DNA"/>
</dbReference>
<feature type="domain" description="YdbS-like PH" evidence="2">
    <location>
        <begin position="73"/>
        <end position="149"/>
    </location>
</feature>
<dbReference type="KEGG" id="chyd:H4K34_15495"/>